<evidence type="ECO:0000256" key="3">
    <source>
        <dbReference type="ARBA" id="ARBA00023125"/>
    </source>
</evidence>
<reference evidence="8" key="1">
    <citation type="journal article" date="2019" name="Int. J. Syst. Evol. Microbiol.">
        <title>The Global Catalogue of Microorganisms (GCM) 10K type strain sequencing project: providing services to taxonomists for standard genome sequencing and annotation.</title>
        <authorList>
            <consortium name="The Broad Institute Genomics Platform"/>
            <consortium name="The Broad Institute Genome Sequencing Center for Infectious Disease"/>
            <person name="Wu L."/>
            <person name="Ma J."/>
        </authorList>
    </citation>
    <scope>NUCLEOTIDE SEQUENCE [LARGE SCALE GENOMIC DNA]</scope>
    <source>
        <strain evidence="8">JCM 16914</strain>
    </source>
</reference>
<feature type="domain" description="HTH tetR-type" evidence="6">
    <location>
        <begin position="10"/>
        <end position="70"/>
    </location>
</feature>
<dbReference type="Pfam" id="PF08361">
    <property type="entry name" value="TetR_C_2"/>
    <property type="match status" value="1"/>
</dbReference>
<keyword evidence="2" id="KW-0805">Transcription regulation</keyword>
<dbReference type="SUPFAM" id="SSF46689">
    <property type="entry name" value="Homeodomain-like"/>
    <property type="match status" value="1"/>
</dbReference>
<proteinExistence type="predicted"/>
<keyword evidence="4" id="KW-0804">Transcription</keyword>
<comment type="caution">
    <text evidence="7">The sequence shown here is derived from an EMBL/GenBank/DDBJ whole genome shotgun (WGS) entry which is preliminary data.</text>
</comment>
<dbReference type="Gene3D" id="1.10.357.10">
    <property type="entry name" value="Tetracycline Repressor, domain 2"/>
    <property type="match status" value="1"/>
</dbReference>
<accession>A0ABP7LEV4</accession>
<dbReference type="InterPro" id="IPR013572">
    <property type="entry name" value="Tscrpt_reg_MAATS_C"/>
</dbReference>
<dbReference type="InterPro" id="IPR009057">
    <property type="entry name" value="Homeodomain-like_sf"/>
</dbReference>
<dbReference type="PANTHER" id="PTHR30055">
    <property type="entry name" value="HTH-TYPE TRANSCRIPTIONAL REGULATOR RUTR"/>
    <property type="match status" value="1"/>
</dbReference>
<dbReference type="InterPro" id="IPR036271">
    <property type="entry name" value="Tet_transcr_reg_TetR-rel_C_sf"/>
</dbReference>
<feature type="DNA-binding region" description="H-T-H motif" evidence="5">
    <location>
        <begin position="33"/>
        <end position="52"/>
    </location>
</feature>
<evidence type="ECO:0000259" key="6">
    <source>
        <dbReference type="PROSITE" id="PS50977"/>
    </source>
</evidence>
<sequence>MARKTKAEAAATREALLDAAEDMFMAHGVARTSLDQIARHAGMTRGAVYWHFKNKADLFHAMLQRVRLPFEELVDKLDDTTVDQQPLEAVRLACLSGFIHLEQPRYRRVHAILLHHCETFGDIDPLTMQNEMAAETCGALSKYFHMAETLNQLRPCLAADIAAQLMQAMLAGLFHDWLRNHERYSIYREGARLVETQLALMQHAPAPPATG</sequence>
<protein>
    <submittedName>
        <fullName evidence="7">Efflux system transcriptional repressor NalD</fullName>
    </submittedName>
</protein>
<dbReference type="PANTHER" id="PTHR30055:SF240">
    <property type="entry name" value="HTH-TYPE TRANSCRIPTIONAL REGULATOR ACRR"/>
    <property type="match status" value="1"/>
</dbReference>
<keyword evidence="1" id="KW-0678">Repressor</keyword>
<dbReference type="Proteomes" id="UP001500133">
    <property type="component" value="Unassembled WGS sequence"/>
</dbReference>
<dbReference type="PROSITE" id="PS50977">
    <property type="entry name" value="HTH_TETR_2"/>
    <property type="match status" value="1"/>
</dbReference>
<evidence type="ECO:0000256" key="1">
    <source>
        <dbReference type="ARBA" id="ARBA00022491"/>
    </source>
</evidence>
<evidence type="ECO:0000313" key="8">
    <source>
        <dbReference type="Proteomes" id="UP001500133"/>
    </source>
</evidence>
<dbReference type="Pfam" id="PF00440">
    <property type="entry name" value="TetR_N"/>
    <property type="match status" value="1"/>
</dbReference>
<keyword evidence="3 5" id="KW-0238">DNA-binding</keyword>
<dbReference type="PRINTS" id="PR00455">
    <property type="entry name" value="HTHTETR"/>
</dbReference>
<evidence type="ECO:0000256" key="4">
    <source>
        <dbReference type="ARBA" id="ARBA00023163"/>
    </source>
</evidence>
<dbReference type="SUPFAM" id="SSF48498">
    <property type="entry name" value="Tetracyclin repressor-like, C-terminal domain"/>
    <property type="match status" value="1"/>
</dbReference>
<evidence type="ECO:0000313" key="7">
    <source>
        <dbReference type="EMBL" id="GAA3900604.1"/>
    </source>
</evidence>
<dbReference type="EMBL" id="BAAAZT010000030">
    <property type="protein sequence ID" value="GAA3900604.1"/>
    <property type="molecule type" value="Genomic_DNA"/>
</dbReference>
<organism evidence="7 8">
    <name type="scientific">Halomonas cibimaris</name>
    <dbReference type="NCBI Taxonomy" id="657012"/>
    <lineage>
        <taxon>Bacteria</taxon>
        <taxon>Pseudomonadati</taxon>
        <taxon>Pseudomonadota</taxon>
        <taxon>Gammaproteobacteria</taxon>
        <taxon>Oceanospirillales</taxon>
        <taxon>Halomonadaceae</taxon>
        <taxon>Halomonas</taxon>
    </lineage>
</organism>
<keyword evidence="8" id="KW-1185">Reference proteome</keyword>
<dbReference type="InterPro" id="IPR001647">
    <property type="entry name" value="HTH_TetR"/>
</dbReference>
<evidence type="ECO:0000256" key="2">
    <source>
        <dbReference type="ARBA" id="ARBA00023015"/>
    </source>
</evidence>
<dbReference type="RefSeq" id="WP_344702709.1">
    <property type="nucleotide sequence ID" value="NZ_BAAAZT010000030.1"/>
</dbReference>
<gene>
    <name evidence="7" type="primary">nalD</name>
    <name evidence="7" type="ORF">GCM10022228_08940</name>
</gene>
<dbReference type="InterPro" id="IPR050109">
    <property type="entry name" value="HTH-type_TetR-like_transc_reg"/>
</dbReference>
<name>A0ABP7LEV4_9GAMM</name>
<evidence type="ECO:0000256" key="5">
    <source>
        <dbReference type="PROSITE-ProRule" id="PRU00335"/>
    </source>
</evidence>